<keyword evidence="4" id="KW-1185">Reference proteome</keyword>
<reference evidence="3 4" key="1">
    <citation type="submission" date="2024-01" db="EMBL/GenBank/DDBJ databases">
        <authorList>
            <person name="Botero Cardona J."/>
        </authorList>
    </citation>
    <scope>NUCLEOTIDE SEQUENCE [LARGE SCALE GENOMIC DNA]</scope>
    <source>
        <strain evidence="3 4">LMG 33000</strain>
    </source>
</reference>
<evidence type="ECO:0000259" key="2">
    <source>
        <dbReference type="Pfam" id="PF08346"/>
    </source>
</evidence>
<evidence type="ECO:0000313" key="4">
    <source>
        <dbReference type="Proteomes" id="UP001314241"/>
    </source>
</evidence>
<dbReference type="InterPro" id="IPR013557">
    <property type="entry name" value="AntA/B_antirep"/>
</dbReference>
<organism evidence="3 4">
    <name type="scientific">Eupransor demetentiae</name>
    <dbReference type="NCBI Taxonomy" id="3109584"/>
    <lineage>
        <taxon>Bacteria</taxon>
        <taxon>Bacillati</taxon>
        <taxon>Bacillota</taxon>
        <taxon>Bacilli</taxon>
        <taxon>Lactobacillales</taxon>
        <taxon>Lactobacillaceae</taxon>
        <taxon>Eupransor</taxon>
    </lineage>
</organism>
<feature type="domain" description="AntA/AntB antirepressor" evidence="2">
    <location>
        <begin position="17"/>
        <end position="88"/>
    </location>
</feature>
<feature type="domain" description="Antirepressor protein C-terminal" evidence="1">
    <location>
        <begin position="132"/>
        <end position="239"/>
    </location>
</feature>
<dbReference type="PANTHER" id="PTHR36180:SF1">
    <property type="entry name" value="ANTA_ANTB ANTIREPRESSOR DOMAIN-CONTAINING PROTEIN"/>
    <property type="match status" value="1"/>
</dbReference>
<gene>
    <name evidence="3" type="ORF">R54876_GBNLAHCA_00717</name>
</gene>
<dbReference type="Pfam" id="PF03374">
    <property type="entry name" value="ANT"/>
    <property type="match status" value="1"/>
</dbReference>
<protein>
    <submittedName>
        <fullName evidence="3">KilAC domain (KilAC)</fullName>
    </submittedName>
</protein>
<dbReference type="PANTHER" id="PTHR36180">
    <property type="entry name" value="DNA-BINDING PROTEIN-RELATED-RELATED"/>
    <property type="match status" value="1"/>
</dbReference>
<accession>A0ABM9N4Q8</accession>
<evidence type="ECO:0000313" key="3">
    <source>
        <dbReference type="EMBL" id="CAK8054156.1"/>
    </source>
</evidence>
<proteinExistence type="predicted"/>
<dbReference type="RefSeq" id="WP_349641694.1">
    <property type="nucleotide sequence ID" value="NZ_CAWVOH010000001.1"/>
</dbReference>
<dbReference type="InterPro" id="IPR005039">
    <property type="entry name" value="Ant_C"/>
</dbReference>
<name>A0ABM9N4Q8_9LACO</name>
<comment type="caution">
    <text evidence="3">The sequence shown here is derived from an EMBL/GenBank/DDBJ whole genome shotgun (WGS) entry which is preliminary data.</text>
</comment>
<dbReference type="EMBL" id="CAWVOH010000001">
    <property type="protein sequence ID" value="CAK8054156.1"/>
    <property type="molecule type" value="Genomic_DNA"/>
</dbReference>
<sequence length="248" mass="27912">MEQIVKVQQNQEGNISVSARDLYKALGIKSSYRFSEWVTKNFNMLAEGVDYTSVVASTQVQNNGGFQTRNLVDYKLTVEAAKQIAMMSGTEKGKQVRLYFIEVEKAWNSPDRIMARAMQIAQQKLTDATTMIAQLQPKARFADAVATAKTTILIGDLAKILKQNGVEIGQNRLFAWMRGNGYLIGRKGNNYNMPTQRSMDMKLFEIKESTHTNPDGSTRITKTTKVTGKGQQYFINKFLSDKELEVAE</sequence>
<dbReference type="Pfam" id="PF08346">
    <property type="entry name" value="AntA"/>
    <property type="match status" value="1"/>
</dbReference>
<evidence type="ECO:0000259" key="1">
    <source>
        <dbReference type="Pfam" id="PF03374"/>
    </source>
</evidence>
<dbReference type="Proteomes" id="UP001314241">
    <property type="component" value="Unassembled WGS sequence"/>
</dbReference>